<protein>
    <recommendedName>
        <fullName evidence="4">DUF1402 family protein</fullName>
    </recommendedName>
</protein>
<dbReference type="Proteomes" id="UP000002565">
    <property type="component" value="Chromosome 1"/>
</dbReference>
<dbReference type="Pfam" id="PF07182">
    <property type="entry name" value="DUF1402"/>
    <property type="match status" value="1"/>
</dbReference>
<dbReference type="GeneID" id="93017611"/>
<dbReference type="PATRIC" id="fig|359391.4.peg.2163"/>
<accession>A0A0F6AT19</accession>
<evidence type="ECO:0000313" key="2">
    <source>
        <dbReference type="EMBL" id="ACD73429.1"/>
    </source>
</evidence>
<dbReference type="RefSeq" id="WP_002970401.1">
    <property type="nucleotide sequence ID" value="NC_010742.1"/>
</dbReference>
<keyword evidence="1" id="KW-0732">Signal</keyword>
<name>A0A0F6AT19_BRUA1</name>
<evidence type="ECO:0000313" key="3">
    <source>
        <dbReference type="Proteomes" id="UP000002565"/>
    </source>
</evidence>
<dbReference type="HOGENOM" id="CLU_882421_0_0_5"/>
<sequence>MTSRSNRSIAGFCLGAIPNAKPLRTFAGIALAFFLASQSAHAVTVVPPGNRNAEQPPIPGASAKRTHELSTTYEKKYQKIYNLLKKDASLRSKIRSTAAAYGIDPIHIIGAIVGEHTYNVDVYDRLQTYYVKAMSYVNQGVSFGYNGESIGQFIKRPEFAACLRFKDSYSLWTCRENVWNADFRGKSVGGKAYPNNRFSAVFFQPFYAGQTFGLGQINPLTALQMSDMVNRISGLPKLDADDGNAVYKTIMDPDLTLPYIAATLKQSITTYRQIADFDISKNPGITATLYNTGGTQARAHTPANENARRKAAGQEPMLPQENYYGWLVNSKLDELKALF</sequence>
<feature type="chain" id="PRO_5002499805" description="DUF1402 family protein" evidence="1">
    <location>
        <begin position="43"/>
        <end position="339"/>
    </location>
</feature>
<reference evidence="2 3" key="1">
    <citation type="journal article" date="2008" name="PLoS ONE">
        <title>Genome sequence of Brucella abortus vaccine strain S19 compared to virulent strains yields candidate virulence genes.</title>
        <authorList>
            <person name="Crasta O.R."/>
            <person name="Folkerts O."/>
            <person name="Fei Z."/>
            <person name="Mane S.P."/>
            <person name="Evans C."/>
            <person name="Martino-Catt S."/>
            <person name="Bricker B."/>
            <person name="Yu G."/>
            <person name="Du L."/>
            <person name="Sobral B.W."/>
        </authorList>
    </citation>
    <scope>NUCLEOTIDE SEQUENCE [LARGE SCALE GENOMIC DNA]</scope>
    <source>
        <strain evidence="2 3">S19</strain>
    </source>
</reference>
<dbReference type="EMBL" id="CP000887">
    <property type="protein sequence ID" value="ACD73429.1"/>
    <property type="molecule type" value="Genomic_DNA"/>
</dbReference>
<organism evidence="2 3">
    <name type="scientific">Brucella abortus (strain S19)</name>
    <dbReference type="NCBI Taxonomy" id="430066"/>
    <lineage>
        <taxon>Bacteria</taxon>
        <taxon>Pseudomonadati</taxon>
        <taxon>Pseudomonadota</taxon>
        <taxon>Alphaproteobacteria</taxon>
        <taxon>Hyphomicrobiales</taxon>
        <taxon>Brucellaceae</taxon>
        <taxon>Brucella/Ochrobactrum group</taxon>
        <taxon>Brucella</taxon>
    </lineage>
</organism>
<evidence type="ECO:0008006" key="4">
    <source>
        <dbReference type="Google" id="ProtNLM"/>
    </source>
</evidence>
<dbReference type="InterPro" id="IPR009842">
    <property type="entry name" value="DUF1402"/>
</dbReference>
<gene>
    <name evidence="2" type="ordered locus">BAbS19_I19470</name>
</gene>
<evidence type="ECO:0000256" key="1">
    <source>
        <dbReference type="SAM" id="SignalP"/>
    </source>
</evidence>
<proteinExistence type="predicted"/>
<dbReference type="AlphaFoldDB" id="A0A0F6AT19"/>
<feature type="signal peptide" evidence="1">
    <location>
        <begin position="1"/>
        <end position="42"/>
    </location>
</feature>
<dbReference type="KEGG" id="bmc:BAbS19_I19470"/>